<sequence>MTQSSTRPAPSSYFRAAAKALRLSCAINRPAKAATSNDSSSAPGMIPASVSAPCTPTKASFQHCNGRRLSYNQYVPVTHRSQQQHHHHDHHCDHHHHHHQQQYCIPEHFDTPLYTIQRRRRISRNILSVSEPQSFSTTSSADNYSYNCTLKRKPAMIKVADVSAFSSLSSSSLTTSTPAPPSPSLSRIHRRSEPPNMMSMITVHHPSTCFAEGAIPSLARSNSMPSRRRKRVSHQSTLTLATATTTNHASVSSRPDIQQERIFQGCCNVGDTVEAKLSETVSCAPNSRAYLNLNSAPLPVSESSSASLAVTGTSTTKVTFAKNHANRPDRYATNQAATSRAFLTASATTLQQSSTRRASGIFMDRCATPTRSLTNASLNSINSGISNNSSVFSTAMPLADSSMSIQSQFSEVSSMLSAAMTASGLPTMMDVNLMRDQVGKSLADEECDAQLVENAHVGVVANVSYVDYQLIAEPCSAAIETWVN</sequence>
<feature type="region of interest" description="Disordered" evidence="1">
    <location>
        <begin position="169"/>
        <end position="191"/>
    </location>
</feature>
<accession>A0A9P6RSM2</accession>
<dbReference type="EMBL" id="JAAAIP010000099">
    <property type="protein sequence ID" value="KAG0325875.1"/>
    <property type="molecule type" value="Genomic_DNA"/>
</dbReference>
<comment type="caution">
    <text evidence="2">The sequence shown here is derived from an EMBL/GenBank/DDBJ whole genome shotgun (WGS) entry which is preliminary data.</text>
</comment>
<dbReference type="Proteomes" id="UP000738325">
    <property type="component" value="Unassembled WGS sequence"/>
</dbReference>
<evidence type="ECO:0000313" key="3">
    <source>
        <dbReference type="Proteomes" id="UP000738325"/>
    </source>
</evidence>
<keyword evidence="3" id="KW-1185">Reference proteome</keyword>
<evidence type="ECO:0000313" key="2">
    <source>
        <dbReference type="EMBL" id="KAG0325875.1"/>
    </source>
</evidence>
<evidence type="ECO:0000256" key="1">
    <source>
        <dbReference type="SAM" id="MobiDB-lite"/>
    </source>
</evidence>
<name>A0A9P6RSM2_9FUNG</name>
<dbReference type="AlphaFoldDB" id="A0A9P6RSM2"/>
<dbReference type="OrthoDB" id="2418445at2759"/>
<proteinExistence type="predicted"/>
<protein>
    <submittedName>
        <fullName evidence="2">Uncharacterized protein</fullName>
    </submittedName>
</protein>
<gene>
    <name evidence="2" type="ORF">BGZ99_010476</name>
</gene>
<organism evidence="2 3">
    <name type="scientific">Dissophora globulifera</name>
    <dbReference type="NCBI Taxonomy" id="979702"/>
    <lineage>
        <taxon>Eukaryota</taxon>
        <taxon>Fungi</taxon>
        <taxon>Fungi incertae sedis</taxon>
        <taxon>Mucoromycota</taxon>
        <taxon>Mortierellomycotina</taxon>
        <taxon>Mortierellomycetes</taxon>
        <taxon>Mortierellales</taxon>
        <taxon>Mortierellaceae</taxon>
        <taxon>Dissophora</taxon>
    </lineage>
</organism>
<reference evidence="2" key="1">
    <citation type="journal article" date="2020" name="Fungal Divers.">
        <title>Resolving the Mortierellaceae phylogeny through synthesis of multi-gene phylogenetics and phylogenomics.</title>
        <authorList>
            <person name="Vandepol N."/>
            <person name="Liber J."/>
            <person name="Desiro A."/>
            <person name="Na H."/>
            <person name="Kennedy M."/>
            <person name="Barry K."/>
            <person name="Grigoriev I.V."/>
            <person name="Miller A.N."/>
            <person name="O'Donnell K."/>
            <person name="Stajich J.E."/>
            <person name="Bonito G."/>
        </authorList>
    </citation>
    <scope>NUCLEOTIDE SEQUENCE</scope>
    <source>
        <strain evidence="2">REB-010B</strain>
    </source>
</reference>